<protein>
    <recommendedName>
        <fullName evidence="5">Phospholipase C/D domain-containing protein</fullName>
    </recommendedName>
</protein>
<feature type="compositionally biased region" description="Basic and acidic residues" evidence="2">
    <location>
        <begin position="654"/>
        <end position="663"/>
    </location>
</feature>
<evidence type="ECO:0000313" key="4">
    <source>
        <dbReference type="Proteomes" id="UP000252355"/>
    </source>
</evidence>
<evidence type="ECO:0008006" key="5">
    <source>
        <dbReference type="Google" id="ProtNLM"/>
    </source>
</evidence>
<proteinExistence type="predicted"/>
<sequence length="684" mass="76372">MRRMHVVAKVLLVALLGWVGGPALAWGPMTHMAINELAWEQAAREMGSGLCVTPDLRDEFIGGGPCPDIKFTAGASFPLEFHTSPEVAVRLIALAKQEPWGKADVAMALGWAGHIFAEVWTAHTEDGYPNRKITLPVPNPAGLNHQVNELVTDLLAYRERARAQRKVGLAIPARLLEKAMADEAARGGKGGTMRADQIRWAGHTFIKTVSGVRVIAEYLLRERPDLLDEMDDFHADRQADLDESVARVVSLLREHGRADFRKTRAASLDERDGFFAAPVQTSLTQKARDFFQHWLGKALHSDTDTTIFTVLGYGVVKGALATPFLRGRFLDLARAMGTASVWGNPRHKQVLSRYVEGLLVREDLTYPEIIAYAMEGIQPDPQALARQREQFKKAGLTATGRKPVTIAQVAAAWQEVERIEAMRREWPWFWPFRPGPARTAAAREKAGRLLAYYFEDHPHLGVSPARVAALLSADRGLRRALMEYKQVAWYNPVDWWQKRETLRQASDAFLTQERSFAETFQIIQQIAAGGVALERLTADTRRRLQETEASLAAVRAQLARAPAWNLLLRQELQSEAARLQRGADELRQRLEVLEALAATPTTTAESTATSTAEALQRQVEPEVDLPAGLTLEQAQQSYQAAYATYQRLTQRPGAAEHEVRDAATELARARQRRDALQRRLRPAR</sequence>
<keyword evidence="1" id="KW-0175">Coiled coil</keyword>
<feature type="coiled-coil region" evidence="1">
    <location>
        <begin position="569"/>
        <end position="596"/>
    </location>
</feature>
<organism evidence="3 4">
    <name type="scientific">Candidatus Ozemobacter sibiricus</name>
    <dbReference type="NCBI Taxonomy" id="2268124"/>
    <lineage>
        <taxon>Bacteria</taxon>
        <taxon>Candidatus Ozemobacteria</taxon>
        <taxon>Candidatus Ozemobacterales</taxon>
        <taxon>Candidatus Ozemobacteraceae</taxon>
        <taxon>Candidatus Ozemobacter</taxon>
    </lineage>
</organism>
<dbReference type="Proteomes" id="UP000252355">
    <property type="component" value="Unassembled WGS sequence"/>
</dbReference>
<feature type="region of interest" description="Disordered" evidence="2">
    <location>
        <begin position="652"/>
        <end position="684"/>
    </location>
</feature>
<dbReference type="AlphaFoldDB" id="A0A367ZTC9"/>
<gene>
    <name evidence="3" type="ORF">OZSIB_2914</name>
</gene>
<reference evidence="3 4" key="1">
    <citation type="submission" date="2018-05" db="EMBL/GenBank/DDBJ databases">
        <title>A metagenomic window into the 2 km-deep terrestrial subsurface aquifer revealed taxonomically and functionally diverse microbial community comprising novel uncultured bacterial lineages.</title>
        <authorList>
            <person name="Kadnikov V.V."/>
            <person name="Mardanov A.V."/>
            <person name="Beletsky A.V."/>
            <person name="Banks D."/>
            <person name="Pimenov N.V."/>
            <person name="Frank Y.A."/>
            <person name="Karnachuk O.V."/>
            <person name="Ravin N.V."/>
        </authorList>
    </citation>
    <scope>NUCLEOTIDE SEQUENCE [LARGE SCALE GENOMIC DNA]</scope>
    <source>
        <strain evidence="3">BY5</strain>
    </source>
</reference>
<accession>A0A367ZTC9</accession>
<evidence type="ECO:0000256" key="1">
    <source>
        <dbReference type="SAM" id="Coils"/>
    </source>
</evidence>
<name>A0A367ZTC9_9BACT</name>
<comment type="caution">
    <text evidence="3">The sequence shown here is derived from an EMBL/GenBank/DDBJ whole genome shotgun (WGS) entry which is preliminary data.</text>
</comment>
<evidence type="ECO:0000313" key="3">
    <source>
        <dbReference type="EMBL" id="RCK80601.1"/>
    </source>
</evidence>
<evidence type="ECO:0000256" key="2">
    <source>
        <dbReference type="SAM" id="MobiDB-lite"/>
    </source>
</evidence>
<dbReference type="EMBL" id="QOQW01000005">
    <property type="protein sequence ID" value="RCK80601.1"/>
    <property type="molecule type" value="Genomic_DNA"/>
</dbReference>